<keyword evidence="8 16" id="KW-0130">Cell adhesion</keyword>
<dbReference type="InterPro" id="IPR013519">
    <property type="entry name" value="Int_alpha_beta-p"/>
</dbReference>
<dbReference type="PANTHER" id="PTHR23220">
    <property type="entry name" value="INTEGRIN ALPHA"/>
    <property type="match status" value="1"/>
</dbReference>
<proteinExistence type="inferred from homology"/>
<evidence type="ECO:0000256" key="11">
    <source>
        <dbReference type="ARBA" id="ARBA00023136"/>
    </source>
</evidence>
<evidence type="ECO:0000313" key="18">
    <source>
        <dbReference type="Proteomes" id="UP000515152"/>
    </source>
</evidence>
<evidence type="ECO:0000256" key="14">
    <source>
        <dbReference type="ARBA" id="ARBA00023180"/>
    </source>
</evidence>
<accession>A0A6P8GU49</accession>
<dbReference type="GO" id="GO:0098609">
    <property type="term" value="P:cell-cell adhesion"/>
    <property type="evidence" value="ECO:0007669"/>
    <property type="project" value="TreeGrafter"/>
</dbReference>
<dbReference type="PROSITE" id="PS51470">
    <property type="entry name" value="FG_GAP"/>
    <property type="match status" value="4"/>
</dbReference>
<keyword evidence="7" id="KW-0106">Calcium</keyword>
<dbReference type="GO" id="GO:0007160">
    <property type="term" value="P:cell-matrix adhesion"/>
    <property type="evidence" value="ECO:0007669"/>
    <property type="project" value="TreeGrafter"/>
</dbReference>
<evidence type="ECO:0000256" key="8">
    <source>
        <dbReference type="ARBA" id="ARBA00022889"/>
    </source>
</evidence>
<dbReference type="OrthoDB" id="5317514at2759"/>
<feature type="signal peptide" evidence="16">
    <location>
        <begin position="1"/>
        <end position="19"/>
    </location>
</feature>
<keyword evidence="18" id="KW-1185">Reference proteome</keyword>
<dbReference type="GO" id="GO:0007229">
    <property type="term" value="P:integrin-mediated signaling pathway"/>
    <property type="evidence" value="ECO:0007669"/>
    <property type="project" value="UniProtKB-KW"/>
</dbReference>
<dbReference type="AlphaFoldDB" id="A0A6P8GU49"/>
<dbReference type="InterPro" id="IPR048633">
    <property type="entry name" value="ITGAX-like_Ig_3"/>
</dbReference>
<dbReference type="InterPro" id="IPR028994">
    <property type="entry name" value="Integrin_alpha_N"/>
</dbReference>
<gene>
    <name evidence="19" type="primary">LOC105909088</name>
</gene>
<comment type="similarity">
    <text evidence="2 16">Belongs to the integrin alpha chain family.</text>
</comment>
<feature type="repeat" description="FG-GAP" evidence="15">
    <location>
        <begin position="379"/>
        <end position="439"/>
    </location>
</feature>
<evidence type="ECO:0000256" key="3">
    <source>
        <dbReference type="ARBA" id="ARBA00022692"/>
    </source>
</evidence>
<evidence type="ECO:0000256" key="4">
    <source>
        <dbReference type="ARBA" id="ARBA00022723"/>
    </source>
</evidence>
<dbReference type="SUPFAM" id="SSF53300">
    <property type="entry name" value="vWA-like"/>
    <property type="match status" value="1"/>
</dbReference>
<dbReference type="Pfam" id="PF01839">
    <property type="entry name" value="FG-GAP"/>
    <property type="match status" value="2"/>
</dbReference>
<keyword evidence="10 16" id="KW-0401">Integrin</keyword>
<evidence type="ECO:0000256" key="13">
    <source>
        <dbReference type="ARBA" id="ARBA00023170"/>
    </source>
</evidence>
<dbReference type="Pfam" id="PF20805">
    <property type="entry name" value="Integrin_A_Ig_2"/>
    <property type="match status" value="1"/>
</dbReference>
<name>A0A6P8GU49_CLUHA</name>
<dbReference type="GO" id="GO:0008305">
    <property type="term" value="C:integrin complex"/>
    <property type="evidence" value="ECO:0007669"/>
    <property type="project" value="InterPro"/>
</dbReference>
<dbReference type="GO" id="GO:0009897">
    <property type="term" value="C:external side of plasma membrane"/>
    <property type="evidence" value="ECO:0007669"/>
    <property type="project" value="TreeGrafter"/>
</dbReference>
<dbReference type="KEGG" id="char:105909088"/>
<sequence>MLVSFFTLCFFSAFQMVACFNIESTSWRHISQPAKGFGYRVIKDSASRLLVSAPLEQHSVDRRGQVYQCQVSSSSCSPLRIRVPSDGVNMSLGLSMSKTETSPKTVVCGPTIPKECDSNNLYGGMCFSIGPSLKQDGPLPSSLEECKVTDTDIAFLLDGSGSVENYQFSTMKKFVKNLIKKTSEAEHQSKPDSFLTLHNLIYTSPCRFPPVSENRMGTSGRQYPANGSNNEYCKGHPGSCMGSPKIPESDHMFKVDSFEALDKISNALEKSIIAIEGTQTTGDSTHMEFAQNGFSAAPVSSPDERFLVSVIGANGWKGGYQDIPLSSRTPSFRRVHEVTPDSYLGYSMAVASRDRQNYIVMGAPRYKHKGLLMVFFPGDAPQMLKQSQIGAYFGAEVCVVDLDGDSNTDLILASAPMHTEGGREGKVFVYKLTKEYFHMLVSETGVSLLGMEGQRGRFGTSLASLADLNGDGIRDVAVGAPLEDNGQGSVYIFNGRRRGVNPNYSQRIAGSSVRSGLQFFGLTVAQSALDQSGDGLPDIAVGSKGAVLLLRSRPIVSMVTRVTFTPPKIPTSISGCTDFQQITASVCFSMTKATNDIFNDLQAELSYTLKLDYVRQRTRAYFTANEKEKNFQSSVSLQEHCAQHPFFVQCSLEDALSPVDVQVIVSFEGVPIQTADGLVPQLASASSKVTDHKLNFEIDCGEDKVCEDDVRVDINFSGSSTIEVGIAQETNVTVMVENRGENSYNTRVSLSYPHGLSYRTFTKTQGRVECSSLDSPDGSTQGKTHCSINRPILRAGDKVVFVVQYGINGNSQFDDSHHTGPSFKVNSYFYTHNNGHNVTTAQSVFSDNEKHTPDSELSKTLDIGVKYSIYVILKRFDGSTNYIHFTAGNIDLQKPVMQNLEGTNGLRGLNLTTIIHVPVKLKGKDIWTNVDSLNIQGCTRGGEKSPIITDLQHTFKDNKEPDVNCSFAVCLEFRCTSYMTRDARRVYTISGNVSSGWIEQTGLRSASFHLVSSATLEYDNNKYIFYSSDSSCLAPVARIETLVEAYEEPNLTKEIIGGVVGGLILLALMTAGLAKSGFLKSQYQQKLEEAGAQVGEEPPEAEAE</sequence>
<dbReference type="Pfam" id="PF00092">
    <property type="entry name" value="VWA"/>
    <property type="match status" value="1"/>
</dbReference>
<evidence type="ECO:0000256" key="6">
    <source>
        <dbReference type="ARBA" id="ARBA00022737"/>
    </source>
</evidence>
<evidence type="ECO:0000256" key="5">
    <source>
        <dbReference type="ARBA" id="ARBA00022729"/>
    </source>
</evidence>
<protein>
    <submittedName>
        <fullName evidence="19">Integrin alpha-M-like</fullName>
    </submittedName>
</protein>
<dbReference type="InterPro" id="IPR013517">
    <property type="entry name" value="FG-GAP"/>
</dbReference>
<feature type="repeat" description="FG-GAP" evidence="15">
    <location>
        <begin position="21"/>
        <end position="78"/>
    </location>
</feature>
<dbReference type="SUPFAM" id="SSF69318">
    <property type="entry name" value="Integrin alpha N-terminal domain"/>
    <property type="match status" value="1"/>
</dbReference>
<evidence type="ECO:0000256" key="1">
    <source>
        <dbReference type="ARBA" id="ARBA00004479"/>
    </source>
</evidence>
<dbReference type="InterPro" id="IPR048285">
    <property type="entry name" value="Integrin_alpha_Ig-like_2"/>
</dbReference>
<feature type="repeat" description="FG-GAP" evidence="15">
    <location>
        <begin position="444"/>
        <end position="502"/>
    </location>
</feature>
<dbReference type="GO" id="GO:0033627">
    <property type="term" value="P:cell adhesion mediated by integrin"/>
    <property type="evidence" value="ECO:0007669"/>
    <property type="project" value="TreeGrafter"/>
</dbReference>
<keyword evidence="3" id="KW-0812">Transmembrane</keyword>
<keyword evidence="6" id="KW-0677">Repeat</keyword>
<dbReference type="SMART" id="SM00191">
    <property type="entry name" value="Int_alpha"/>
    <property type="match status" value="5"/>
</dbReference>
<dbReference type="PROSITE" id="PS50234">
    <property type="entry name" value="VWFA"/>
    <property type="match status" value="1"/>
</dbReference>
<dbReference type="Gene3D" id="2.60.40.1510">
    <property type="entry name" value="ntegrin, alpha v. Chain A, domain 3"/>
    <property type="match status" value="1"/>
</dbReference>
<evidence type="ECO:0000259" key="17">
    <source>
        <dbReference type="PROSITE" id="PS50234"/>
    </source>
</evidence>
<dbReference type="Gene3D" id="2.130.10.130">
    <property type="entry name" value="Integrin alpha, N-terminal"/>
    <property type="match status" value="2"/>
</dbReference>
<evidence type="ECO:0000256" key="2">
    <source>
        <dbReference type="ARBA" id="ARBA00008054"/>
    </source>
</evidence>
<dbReference type="GO" id="GO:0046872">
    <property type="term" value="F:metal ion binding"/>
    <property type="evidence" value="ECO:0007669"/>
    <property type="project" value="UniProtKB-KW"/>
</dbReference>
<keyword evidence="9" id="KW-1133">Transmembrane helix</keyword>
<evidence type="ECO:0000256" key="7">
    <source>
        <dbReference type="ARBA" id="ARBA00022837"/>
    </source>
</evidence>
<evidence type="ECO:0000256" key="16">
    <source>
        <dbReference type="RuleBase" id="RU003762"/>
    </source>
</evidence>
<evidence type="ECO:0000313" key="19">
    <source>
        <dbReference type="RefSeq" id="XP_031442684.1"/>
    </source>
</evidence>
<dbReference type="InterPro" id="IPR036465">
    <property type="entry name" value="vWFA_dom_sf"/>
</dbReference>
<evidence type="ECO:0000256" key="12">
    <source>
        <dbReference type="ARBA" id="ARBA00023157"/>
    </source>
</evidence>
<evidence type="ECO:0000256" key="9">
    <source>
        <dbReference type="ARBA" id="ARBA00022989"/>
    </source>
</evidence>
<dbReference type="Pfam" id="PF08441">
    <property type="entry name" value="Integrin_A_Ig_1"/>
    <property type="match status" value="1"/>
</dbReference>
<reference evidence="19" key="1">
    <citation type="submission" date="2025-08" db="UniProtKB">
        <authorList>
            <consortium name="RefSeq"/>
        </authorList>
    </citation>
    <scope>IDENTIFICATION</scope>
</reference>
<dbReference type="InterPro" id="IPR013649">
    <property type="entry name" value="Integrin_alpha_Ig-like_1"/>
</dbReference>
<feature type="chain" id="PRO_5028502215" evidence="16">
    <location>
        <begin position="20"/>
        <end position="1104"/>
    </location>
</feature>
<organism evidence="18 19">
    <name type="scientific">Clupea harengus</name>
    <name type="common">Atlantic herring</name>
    <dbReference type="NCBI Taxonomy" id="7950"/>
    <lineage>
        <taxon>Eukaryota</taxon>
        <taxon>Metazoa</taxon>
        <taxon>Chordata</taxon>
        <taxon>Craniata</taxon>
        <taxon>Vertebrata</taxon>
        <taxon>Euteleostomi</taxon>
        <taxon>Actinopterygii</taxon>
        <taxon>Neopterygii</taxon>
        <taxon>Teleostei</taxon>
        <taxon>Clupei</taxon>
        <taxon>Clupeiformes</taxon>
        <taxon>Clupeoidei</taxon>
        <taxon>Clupeidae</taxon>
        <taxon>Clupea</taxon>
    </lineage>
</organism>
<dbReference type="InterPro" id="IPR000413">
    <property type="entry name" value="Integrin_alpha"/>
</dbReference>
<dbReference type="Gene3D" id="2.60.40.1530">
    <property type="entry name" value="ntegrin, alpha v. Chain A, domain 4"/>
    <property type="match status" value="1"/>
</dbReference>
<keyword evidence="13 16" id="KW-0675">Receptor</keyword>
<dbReference type="Gene3D" id="1.20.5.930">
    <property type="entry name" value="Bicelle-embedded integrin alpha(iib) transmembrane segment"/>
    <property type="match status" value="1"/>
</dbReference>
<dbReference type="GeneID" id="105909088"/>
<dbReference type="GO" id="GO:0005178">
    <property type="term" value="F:integrin binding"/>
    <property type="evidence" value="ECO:0007669"/>
    <property type="project" value="TreeGrafter"/>
</dbReference>
<comment type="subcellular location">
    <subcellularLocation>
        <location evidence="1 16">Membrane</location>
        <topology evidence="1 16">Single-pass type I membrane protein</topology>
    </subcellularLocation>
</comment>
<dbReference type="Gene3D" id="2.60.40.1460">
    <property type="entry name" value="Integrin domains. Chain A, domain 2"/>
    <property type="match status" value="1"/>
</dbReference>
<feature type="domain" description="VWFA" evidence="17">
    <location>
        <begin position="152"/>
        <end position="204"/>
    </location>
</feature>
<dbReference type="InterPro" id="IPR032695">
    <property type="entry name" value="Integrin_dom_sf"/>
</dbReference>
<dbReference type="RefSeq" id="XP_031442684.1">
    <property type="nucleotide sequence ID" value="XM_031586824.2"/>
</dbReference>
<dbReference type="PRINTS" id="PR01185">
    <property type="entry name" value="INTEGRINA"/>
</dbReference>
<keyword evidence="14" id="KW-0325">Glycoprotein</keyword>
<dbReference type="Pfam" id="PF21520">
    <property type="entry name" value="ITGAX-like_Ig_3"/>
    <property type="match status" value="1"/>
</dbReference>
<dbReference type="InterPro" id="IPR002035">
    <property type="entry name" value="VWF_A"/>
</dbReference>
<evidence type="ECO:0000256" key="10">
    <source>
        <dbReference type="ARBA" id="ARBA00023037"/>
    </source>
</evidence>
<keyword evidence="12" id="KW-1015">Disulfide bond</keyword>
<dbReference type="Proteomes" id="UP000515152">
    <property type="component" value="Chromosome 1"/>
</dbReference>
<keyword evidence="5 16" id="KW-0732">Signal</keyword>
<feature type="repeat" description="FG-GAP" evidence="15">
    <location>
        <begin position="506"/>
        <end position="567"/>
    </location>
</feature>
<dbReference type="PANTHER" id="PTHR23220:SF118">
    <property type="entry name" value="INTEGRIN ALPHA-X"/>
    <property type="match status" value="1"/>
</dbReference>
<keyword evidence="4" id="KW-0479">Metal-binding</keyword>
<evidence type="ECO:0000256" key="15">
    <source>
        <dbReference type="PROSITE-ProRule" id="PRU00803"/>
    </source>
</evidence>
<dbReference type="SUPFAM" id="SSF69179">
    <property type="entry name" value="Integrin domains"/>
    <property type="match status" value="2"/>
</dbReference>
<keyword evidence="11" id="KW-0472">Membrane</keyword>